<evidence type="ECO:0000313" key="2">
    <source>
        <dbReference type="EMBL" id="KAF2738894.1"/>
    </source>
</evidence>
<dbReference type="PANTHER" id="PTHR46411:SF2">
    <property type="entry name" value="AAA+ ATPASE DOMAIN-CONTAINING PROTEIN"/>
    <property type="match status" value="1"/>
</dbReference>
<proteinExistence type="predicted"/>
<evidence type="ECO:0000313" key="3">
    <source>
        <dbReference type="Proteomes" id="UP000799444"/>
    </source>
</evidence>
<keyword evidence="3" id="KW-1185">Reference proteome</keyword>
<sequence length="284" mass="32627">AEFLERNPAISFIVLKMYDCGHYHDKQLGRDDFQNVVMPEGVAKTLVSFKAHLMFLPVDGPEAESTFERILIVSRELQGTMRAVQARYPQYFPDTQTPDRMDTPYLGLYHARKLIKDHVLWPGSGFNEVERAHTAGLLGYVQTSRAEEYREAESQFAEGMVSKRHFSKLFAPNDVVVRSTPEGPMGYVISEFPQIHDVAIRFNCWSWEFNGKFYKKSNPFTVHWPSDGSEDTITIASLSLYPLHFDKEGLKARLHDRGQQLWACRKQRLVECDSPTKSAEFRAV</sequence>
<feature type="domain" description="DUF7025" evidence="1">
    <location>
        <begin position="152"/>
        <end position="246"/>
    </location>
</feature>
<dbReference type="Proteomes" id="UP000799444">
    <property type="component" value="Unassembled WGS sequence"/>
</dbReference>
<comment type="caution">
    <text evidence="2">The sequence shown here is derived from an EMBL/GenBank/DDBJ whole genome shotgun (WGS) entry which is preliminary data.</text>
</comment>
<dbReference type="PANTHER" id="PTHR46411">
    <property type="entry name" value="FAMILY ATPASE, PUTATIVE-RELATED"/>
    <property type="match status" value="1"/>
</dbReference>
<gene>
    <name evidence="2" type="ORF">EJ04DRAFT_421276</name>
</gene>
<evidence type="ECO:0000259" key="1">
    <source>
        <dbReference type="Pfam" id="PF22942"/>
    </source>
</evidence>
<dbReference type="InterPro" id="IPR054289">
    <property type="entry name" value="DUF7025"/>
</dbReference>
<protein>
    <recommendedName>
        <fullName evidence="1">DUF7025 domain-containing protein</fullName>
    </recommendedName>
</protein>
<reference evidence="2" key="1">
    <citation type="journal article" date="2020" name="Stud. Mycol.">
        <title>101 Dothideomycetes genomes: a test case for predicting lifestyles and emergence of pathogens.</title>
        <authorList>
            <person name="Haridas S."/>
            <person name="Albert R."/>
            <person name="Binder M."/>
            <person name="Bloem J."/>
            <person name="Labutti K."/>
            <person name="Salamov A."/>
            <person name="Andreopoulos B."/>
            <person name="Baker S."/>
            <person name="Barry K."/>
            <person name="Bills G."/>
            <person name="Bluhm B."/>
            <person name="Cannon C."/>
            <person name="Castanera R."/>
            <person name="Culley D."/>
            <person name="Daum C."/>
            <person name="Ezra D."/>
            <person name="Gonzalez J."/>
            <person name="Henrissat B."/>
            <person name="Kuo A."/>
            <person name="Liang C."/>
            <person name="Lipzen A."/>
            <person name="Lutzoni F."/>
            <person name="Magnuson J."/>
            <person name="Mondo S."/>
            <person name="Nolan M."/>
            <person name="Ohm R."/>
            <person name="Pangilinan J."/>
            <person name="Park H.-J."/>
            <person name="Ramirez L."/>
            <person name="Alfaro M."/>
            <person name="Sun H."/>
            <person name="Tritt A."/>
            <person name="Yoshinaga Y."/>
            <person name="Zwiers L.-H."/>
            <person name="Turgeon B."/>
            <person name="Goodwin S."/>
            <person name="Spatafora J."/>
            <person name="Crous P."/>
            <person name="Grigoriev I."/>
        </authorList>
    </citation>
    <scope>NUCLEOTIDE SEQUENCE</scope>
    <source>
        <strain evidence="2">CBS 125425</strain>
    </source>
</reference>
<organism evidence="2 3">
    <name type="scientific">Polyplosphaeria fusca</name>
    <dbReference type="NCBI Taxonomy" id="682080"/>
    <lineage>
        <taxon>Eukaryota</taxon>
        <taxon>Fungi</taxon>
        <taxon>Dikarya</taxon>
        <taxon>Ascomycota</taxon>
        <taxon>Pezizomycotina</taxon>
        <taxon>Dothideomycetes</taxon>
        <taxon>Pleosporomycetidae</taxon>
        <taxon>Pleosporales</taxon>
        <taxon>Tetraplosphaeriaceae</taxon>
        <taxon>Polyplosphaeria</taxon>
    </lineage>
</organism>
<dbReference type="Pfam" id="PF22942">
    <property type="entry name" value="DUF7025"/>
    <property type="match status" value="1"/>
</dbReference>
<accession>A0A9P4R529</accession>
<feature type="non-terminal residue" evidence="2">
    <location>
        <position position="284"/>
    </location>
</feature>
<dbReference type="OrthoDB" id="3797272at2759"/>
<dbReference type="EMBL" id="ML996106">
    <property type="protein sequence ID" value="KAF2738894.1"/>
    <property type="molecule type" value="Genomic_DNA"/>
</dbReference>
<name>A0A9P4R529_9PLEO</name>
<dbReference type="AlphaFoldDB" id="A0A9P4R529"/>
<feature type="non-terminal residue" evidence="2">
    <location>
        <position position="1"/>
    </location>
</feature>